<comment type="caution">
    <text evidence="1">The sequence shown here is derived from an EMBL/GenBank/DDBJ whole genome shotgun (WGS) entry which is preliminary data.</text>
</comment>
<evidence type="ECO:0000313" key="2">
    <source>
        <dbReference type="Proteomes" id="UP001174136"/>
    </source>
</evidence>
<name>A0AA47P7E2_MERPO</name>
<dbReference type="AlphaFoldDB" id="A0AA47P7E2"/>
<organism evidence="1 2">
    <name type="scientific">Merluccius polli</name>
    <name type="common">Benguela hake</name>
    <name type="synonym">Merluccius cadenati</name>
    <dbReference type="NCBI Taxonomy" id="89951"/>
    <lineage>
        <taxon>Eukaryota</taxon>
        <taxon>Metazoa</taxon>
        <taxon>Chordata</taxon>
        <taxon>Craniata</taxon>
        <taxon>Vertebrata</taxon>
        <taxon>Euteleostomi</taxon>
        <taxon>Actinopterygii</taxon>
        <taxon>Neopterygii</taxon>
        <taxon>Teleostei</taxon>
        <taxon>Neoteleostei</taxon>
        <taxon>Acanthomorphata</taxon>
        <taxon>Zeiogadaria</taxon>
        <taxon>Gadariae</taxon>
        <taxon>Gadiformes</taxon>
        <taxon>Gadoidei</taxon>
        <taxon>Merlucciidae</taxon>
        <taxon>Merluccius</taxon>
    </lineage>
</organism>
<dbReference type="PANTHER" id="PTHR47027">
    <property type="entry name" value="REVERSE TRANSCRIPTASE DOMAIN-CONTAINING PROTEIN"/>
    <property type="match status" value="1"/>
</dbReference>
<accession>A0AA47P7E2</accession>
<dbReference type="EMBL" id="JAOPHQ010000612">
    <property type="protein sequence ID" value="KAK0153876.1"/>
    <property type="molecule type" value="Genomic_DNA"/>
</dbReference>
<dbReference type="Proteomes" id="UP001174136">
    <property type="component" value="Unassembled WGS sequence"/>
</dbReference>
<protein>
    <submittedName>
        <fullName evidence="1">Uncharacterized protein</fullName>
    </submittedName>
</protein>
<gene>
    <name evidence="1" type="ORF">N1851_004048</name>
</gene>
<keyword evidence="2" id="KW-1185">Reference proteome</keyword>
<evidence type="ECO:0000313" key="1">
    <source>
        <dbReference type="EMBL" id="KAK0153876.1"/>
    </source>
</evidence>
<reference evidence="1" key="1">
    <citation type="journal article" date="2023" name="Front. Mar. Sci.">
        <title>A new Merluccius polli reference genome to investigate the effects of global change in West African waters.</title>
        <authorList>
            <person name="Mateo J.L."/>
            <person name="Blanco-Fernandez C."/>
            <person name="Garcia-Vazquez E."/>
            <person name="Machado-Schiaffino G."/>
        </authorList>
    </citation>
    <scope>NUCLEOTIDE SEQUENCE</scope>
    <source>
        <strain evidence="1">C29</strain>
        <tissue evidence="1">Fin</tissue>
    </source>
</reference>
<sequence length="217" mass="24415">MWFCWLHQTVTFSTHWGSLQPQCEGVGMTVSTSKSEAMVLCQKMVDCSLRVGSVLLPQVKEFKYLGILFTSEGKMECEMDRRIGSDAGIVPDCCVKRYLLYVPNLTYGHELWVVTERTRSRIQAAEMTFLCRVAGLSLRDRVRSLDIRRELRIELLLRVEGLGTWGTLTPRHTALCGPHVTFTTISLILIFVTAPTLPQVRTGATTRTAALLVHLTP</sequence>
<dbReference type="PANTHER" id="PTHR47027:SF30">
    <property type="entry name" value="THAP-TYPE DOMAIN-CONTAINING PROTEIN"/>
    <property type="match status" value="1"/>
</dbReference>
<proteinExistence type="predicted"/>